<dbReference type="PANTHER" id="PTHR47354">
    <property type="entry name" value="NADH OXIDOREDUCTASE HCR"/>
    <property type="match status" value="1"/>
</dbReference>
<accession>A0ABS4W1K9</accession>
<dbReference type="Pfam" id="PF00175">
    <property type="entry name" value="NAD_binding_1"/>
    <property type="match status" value="1"/>
</dbReference>
<dbReference type="SUPFAM" id="SSF54292">
    <property type="entry name" value="2Fe-2S ferredoxin-like"/>
    <property type="match status" value="1"/>
</dbReference>
<dbReference type="CDD" id="cd00207">
    <property type="entry name" value="fer2"/>
    <property type="match status" value="1"/>
</dbReference>
<dbReference type="PROSITE" id="PS51384">
    <property type="entry name" value="FAD_FR"/>
    <property type="match status" value="1"/>
</dbReference>
<evidence type="ECO:0000256" key="2">
    <source>
        <dbReference type="ARBA" id="ARBA00022630"/>
    </source>
</evidence>
<dbReference type="InterPro" id="IPR017927">
    <property type="entry name" value="FAD-bd_FR_type"/>
</dbReference>
<protein>
    <submittedName>
        <fullName evidence="11">3-ketosteroid 9alpha-monooxygenase subunit B</fullName>
        <ecNumber evidence="11">1.14.15.30</ecNumber>
    </submittedName>
</protein>
<dbReference type="EMBL" id="JAGINU010000001">
    <property type="protein sequence ID" value="MBP2369833.1"/>
    <property type="molecule type" value="Genomic_DNA"/>
</dbReference>
<dbReference type="PRINTS" id="PR00371">
    <property type="entry name" value="FPNCR"/>
</dbReference>
<dbReference type="GO" id="GO:0036200">
    <property type="term" value="F:3-ketosteroid 9-alpha-monooxygenase activity"/>
    <property type="evidence" value="ECO:0007669"/>
    <property type="project" value="UniProtKB-EC"/>
</dbReference>
<keyword evidence="7" id="KW-0408">Iron</keyword>
<keyword evidence="6 11" id="KW-0560">Oxidoreductase</keyword>
<dbReference type="CDD" id="cd06214">
    <property type="entry name" value="PA_degradation_oxidoreductase_like"/>
    <property type="match status" value="1"/>
</dbReference>
<evidence type="ECO:0000313" key="11">
    <source>
        <dbReference type="EMBL" id="MBP2369833.1"/>
    </source>
</evidence>
<dbReference type="InterPro" id="IPR017938">
    <property type="entry name" value="Riboflavin_synthase-like_b-brl"/>
</dbReference>
<dbReference type="Proteomes" id="UP001519295">
    <property type="component" value="Unassembled WGS sequence"/>
</dbReference>
<dbReference type="Gene3D" id="3.10.20.30">
    <property type="match status" value="1"/>
</dbReference>
<dbReference type="InterPro" id="IPR039261">
    <property type="entry name" value="FNR_nucleotide-bd"/>
</dbReference>
<keyword evidence="4" id="KW-0479">Metal-binding</keyword>
<keyword evidence="12" id="KW-1185">Reference proteome</keyword>
<dbReference type="PROSITE" id="PS51085">
    <property type="entry name" value="2FE2S_FER_2"/>
    <property type="match status" value="1"/>
</dbReference>
<organism evidence="11 12">
    <name type="scientific">Pseudonocardia parietis</name>
    <dbReference type="NCBI Taxonomy" id="570936"/>
    <lineage>
        <taxon>Bacteria</taxon>
        <taxon>Bacillati</taxon>
        <taxon>Actinomycetota</taxon>
        <taxon>Actinomycetes</taxon>
        <taxon>Pseudonocardiales</taxon>
        <taxon>Pseudonocardiaceae</taxon>
        <taxon>Pseudonocardia</taxon>
    </lineage>
</organism>
<dbReference type="InterPro" id="IPR006058">
    <property type="entry name" value="2Fe2S_fd_BS"/>
</dbReference>
<dbReference type="PRINTS" id="PR00410">
    <property type="entry name" value="PHEHYDRXLASE"/>
</dbReference>
<gene>
    <name evidence="11" type="ORF">JOF36_005529</name>
</gene>
<feature type="domain" description="FAD-binding FR-type" evidence="10">
    <location>
        <begin position="20"/>
        <end position="126"/>
    </location>
</feature>
<evidence type="ECO:0000256" key="6">
    <source>
        <dbReference type="ARBA" id="ARBA00023002"/>
    </source>
</evidence>
<name>A0ABS4W1K9_9PSEU</name>
<dbReference type="SUPFAM" id="SSF63380">
    <property type="entry name" value="Riboflavin synthase domain-like"/>
    <property type="match status" value="1"/>
</dbReference>
<evidence type="ECO:0000256" key="4">
    <source>
        <dbReference type="ARBA" id="ARBA00022723"/>
    </source>
</evidence>
<keyword evidence="8" id="KW-0411">Iron-sulfur</keyword>
<evidence type="ECO:0000313" key="12">
    <source>
        <dbReference type="Proteomes" id="UP001519295"/>
    </source>
</evidence>
<evidence type="ECO:0000259" key="10">
    <source>
        <dbReference type="PROSITE" id="PS51384"/>
    </source>
</evidence>
<dbReference type="Pfam" id="PF00970">
    <property type="entry name" value="FAD_binding_6"/>
    <property type="match status" value="1"/>
</dbReference>
<dbReference type="PANTHER" id="PTHR47354:SF8">
    <property type="entry name" value="1,2-PHENYLACETYL-COA EPOXIDASE, SUBUNIT E"/>
    <property type="match status" value="1"/>
</dbReference>
<evidence type="ECO:0000256" key="7">
    <source>
        <dbReference type="ARBA" id="ARBA00023004"/>
    </source>
</evidence>
<dbReference type="InterPro" id="IPR008333">
    <property type="entry name" value="Cbr1-like_FAD-bd_dom"/>
</dbReference>
<dbReference type="InterPro" id="IPR012675">
    <property type="entry name" value="Beta-grasp_dom_sf"/>
</dbReference>
<dbReference type="InterPro" id="IPR001041">
    <property type="entry name" value="2Fe-2S_ferredoxin-type"/>
</dbReference>
<dbReference type="EC" id="1.14.15.30" evidence="11"/>
<dbReference type="Gene3D" id="2.40.30.10">
    <property type="entry name" value="Translation factors"/>
    <property type="match status" value="1"/>
</dbReference>
<keyword evidence="2" id="KW-0285">Flavoprotein</keyword>
<dbReference type="Gene3D" id="3.40.50.80">
    <property type="entry name" value="Nucleotide-binding domain of ferredoxin-NADP reductase (FNR) module"/>
    <property type="match status" value="1"/>
</dbReference>
<evidence type="ECO:0000256" key="8">
    <source>
        <dbReference type="ARBA" id="ARBA00023014"/>
    </source>
</evidence>
<dbReference type="InterPro" id="IPR001709">
    <property type="entry name" value="Flavoprot_Pyr_Nucl_cyt_Rdtase"/>
</dbReference>
<sequence>MAELSAAPTADRTESAVVRPRSRSLTVAAVVEESPDARSLVFEVPEADREMFTYRPGQFLTLRIPSDRTGSVARCYSLASTPHADERLTVTVKRTAQGYGSNWLCDNVRAGSRIEVLAPSGVFTPPDLDVDFLLVAGGSGVTPVFSILKSALALGTGRITLLYANRDEASVIFAGQLRRLAAAHPDRLTVLHWLESVQGIPAREQLRTLVAPYVDRESYICGPAPFMAAVSGALQDAGAPSARVHVEVYTSLETDPFADIVVPTVGEEGSADAVRVVVELEGETHELSWPAEVKLVDLLLSKGIDAPYSCRDGVCGSCQAQVLKGRVRMLSNDVLDDDDLAEGHILGCQSVADPETPGEDLHIRF</sequence>
<dbReference type="InterPro" id="IPR036010">
    <property type="entry name" value="2Fe-2S_ferredoxin-like_sf"/>
</dbReference>
<keyword evidence="3" id="KW-0001">2Fe-2S</keyword>
<proteinExistence type="predicted"/>
<evidence type="ECO:0000256" key="5">
    <source>
        <dbReference type="ARBA" id="ARBA00022827"/>
    </source>
</evidence>
<comment type="caution">
    <text evidence="11">The sequence shown here is derived from an EMBL/GenBank/DDBJ whole genome shotgun (WGS) entry which is preliminary data.</text>
</comment>
<evidence type="ECO:0000256" key="1">
    <source>
        <dbReference type="ARBA" id="ARBA00001974"/>
    </source>
</evidence>
<dbReference type="Pfam" id="PF00111">
    <property type="entry name" value="Fer2"/>
    <property type="match status" value="1"/>
</dbReference>
<dbReference type="RefSeq" id="WP_210032431.1">
    <property type="nucleotide sequence ID" value="NZ_JAGINU010000001.1"/>
</dbReference>
<comment type="cofactor">
    <cofactor evidence="1">
        <name>FAD</name>
        <dbReference type="ChEBI" id="CHEBI:57692"/>
    </cofactor>
</comment>
<reference evidence="11 12" key="1">
    <citation type="submission" date="2021-03" db="EMBL/GenBank/DDBJ databases">
        <title>Sequencing the genomes of 1000 actinobacteria strains.</title>
        <authorList>
            <person name="Klenk H.-P."/>
        </authorList>
    </citation>
    <scope>NUCLEOTIDE SEQUENCE [LARGE SCALE GENOMIC DNA]</scope>
    <source>
        <strain evidence="11 12">DSM 45256</strain>
    </source>
</reference>
<evidence type="ECO:0000259" key="9">
    <source>
        <dbReference type="PROSITE" id="PS51085"/>
    </source>
</evidence>
<dbReference type="InterPro" id="IPR001433">
    <property type="entry name" value="OxRdtase_FAD/NAD-bd"/>
</dbReference>
<dbReference type="InterPro" id="IPR050415">
    <property type="entry name" value="MRET"/>
</dbReference>
<evidence type="ECO:0000256" key="3">
    <source>
        <dbReference type="ARBA" id="ARBA00022714"/>
    </source>
</evidence>
<dbReference type="SUPFAM" id="SSF52343">
    <property type="entry name" value="Ferredoxin reductase-like, C-terminal NADP-linked domain"/>
    <property type="match status" value="1"/>
</dbReference>
<dbReference type="PROSITE" id="PS00197">
    <property type="entry name" value="2FE2S_FER_1"/>
    <property type="match status" value="1"/>
</dbReference>
<feature type="domain" description="2Fe-2S ferredoxin-type" evidence="9">
    <location>
        <begin position="274"/>
        <end position="365"/>
    </location>
</feature>
<keyword evidence="5" id="KW-0274">FAD</keyword>